<accession>A0A9N9XG12</accession>
<dbReference type="OrthoDB" id="5855924at2759"/>
<feature type="signal peptide" evidence="1">
    <location>
        <begin position="1"/>
        <end position="17"/>
    </location>
</feature>
<proteinExistence type="predicted"/>
<feature type="domain" description="Cathepsin propeptide inhibitor" evidence="2">
    <location>
        <begin position="25"/>
        <end position="84"/>
    </location>
</feature>
<evidence type="ECO:0000256" key="1">
    <source>
        <dbReference type="SAM" id="SignalP"/>
    </source>
</evidence>
<protein>
    <recommendedName>
        <fullName evidence="2">Cathepsin propeptide inhibitor domain-containing protein</fullName>
    </recommendedName>
</protein>
<evidence type="ECO:0000313" key="3">
    <source>
        <dbReference type="EMBL" id="CAG9840177.1"/>
    </source>
</evidence>
<dbReference type="InterPro" id="IPR013201">
    <property type="entry name" value="Prot_inhib_I29"/>
</dbReference>
<organism evidence="3 4">
    <name type="scientific">Diabrotica balteata</name>
    <name type="common">Banded cucumber beetle</name>
    <dbReference type="NCBI Taxonomy" id="107213"/>
    <lineage>
        <taxon>Eukaryota</taxon>
        <taxon>Metazoa</taxon>
        <taxon>Ecdysozoa</taxon>
        <taxon>Arthropoda</taxon>
        <taxon>Hexapoda</taxon>
        <taxon>Insecta</taxon>
        <taxon>Pterygota</taxon>
        <taxon>Neoptera</taxon>
        <taxon>Endopterygota</taxon>
        <taxon>Coleoptera</taxon>
        <taxon>Polyphaga</taxon>
        <taxon>Cucujiformia</taxon>
        <taxon>Chrysomeloidea</taxon>
        <taxon>Chrysomelidae</taxon>
        <taxon>Galerucinae</taxon>
        <taxon>Diabroticina</taxon>
        <taxon>Diabroticites</taxon>
        <taxon>Diabrotica</taxon>
    </lineage>
</organism>
<feature type="chain" id="PRO_5040109479" description="Cathepsin propeptide inhibitor domain-containing protein" evidence="1">
    <location>
        <begin position="18"/>
        <end position="94"/>
    </location>
</feature>
<sequence>MLCKIFLFALFVAIAMAEETAEEAWPKYKQDQNRSYDAEEDAKRFEVFKKNYEKIIEHNKKYEAGEVTWKAGLNQFTDRFPEELEHPEKDVVSP</sequence>
<keyword evidence="4" id="KW-1185">Reference proteome</keyword>
<gene>
    <name evidence="3" type="ORF">DIABBA_LOCUS12853</name>
</gene>
<name>A0A9N9XG12_DIABA</name>
<evidence type="ECO:0000313" key="4">
    <source>
        <dbReference type="Proteomes" id="UP001153709"/>
    </source>
</evidence>
<reference evidence="3" key="1">
    <citation type="submission" date="2022-01" db="EMBL/GenBank/DDBJ databases">
        <authorList>
            <person name="King R."/>
        </authorList>
    </citation>
    <scope>NUCLEOTIDE SEQUENCE</scope>
</reference>
<evidence type="ECO:0000259" key="2">
    <source>
        <dbReference type="SMART" id="SM00848"/>
    </source>
</evidence>
<dbReference type="AlphaFoldDB" id="A0A9N9XG12"/>
<dbReference type="Gene3D" id="1.10.287.2250">
    <property type="match status" value="1"/>
</dbReference>
<dbReference type="SUPFAM" id="SSF54001">
    <property type="entry name" value="Cysteine proteinases"/>
    <property type="match status" value="1"/>
</dbReference>
<dbReference type="SMART" id="SM00848">
    <property type="entry name" value="Inhibitor_I29"/>
    <property type="match status" value="1"/>
</dbReference>
<dbReference type="Pfam" id="PF08246">
    <property type="entry name" value="Inhibitor_I29"/>
    <property type="match status" value="1"/>
</dbReference>
<dbReference type="Proteomes" id="UP001153709">
    <property type="component" value="Chromosome 9"/>
</dbReference>
<dbReference type="EMBL" id="OU898284">
    <property type="protein sequence ID" value="CAG9840177.1"/>
    <property type="molecule type" value="Genomic_DNA"/>
</dbReference>
<dbReference type="InterPro" id="IPR038765">
    <property type="entry name" value="Papain-like_cys_pep_sf"/>
</dbReference>
<keyword evidence="1" id="KW-0732">Signal</keyword>